<dbReference type="Gene3D" id="3.30.70.100">
    <property type="match status" value="1"/>
</dbReference>
<accession>A0A1S7S888</accession>
<reference evidence="1 2" key="1">
    <citation type="submission" date="2016-01" db="EMBL/GenBank/DDBJ databases">
        <authorList>
            <person name="Oliw E.H."/>
        </authorList>
    </citation>
    <scope>NUCLEOTIDE SEQUENCE [LARGE SCALE GENOMIC DNA]</scope>
    <source>
        <strain evidence="1 2">Kerr 14</strain>
    </source>
</reference>
<evidence type="ECO:0000313" key="2">
    <source>
        <dbReference type="Proteomes" id="UP000191897"/>
    </source>
</evidence>
<gene>
    <name evidence="1" type="ORF">AGR4C_Lc90217</name>
</gene>
<dbReference type="EMBL" id="FBWC01000031">
    <property type="protein sequence ID" value="CUX64354.1"/>
    <property type="molecule type" value="Genomic_DNA"/>
</dbReference>
<evidence type="ECO:0000313" key="1">
    <source>
        <dbReference type="EMBL" id="CUX64354.1"/>
    </source>
</evidence>
<sequence length="55" mass="6521">MTLVSNEDEQWDDIVMVLYNSFADLRCIIEHPDYRLNAEPHRQAAIANWRFVASR</sequence>
<protein>
    <submittedName>
        <fullName evidence="1">Uncharacterized protein</fullName>
    </submittedName>
</protein>
<dbReference type="Proteomes" id="UP000191897">
    <property type="component" value="Unassembled WGS sequence"/>
</dbReference>
<name>A0A1S7S888_AGRTU</name>
<dbReference type="AlphaFoldDB" id="A0A1S7S888"/>
<organism evidence="1 2">
    <name type="scientific">Agrobacterium tumefaciens str. Kerr 14</name>
    <dbReference type="NCBI Taxonomy" id="1183424"/>
    <lineage>
        <taxon>Bacteria</taxon>
        <taxon>Pseudomonadati</taxon>
        <taxon>Pseudomonadota</taxon>
        <taxon>Alphaproteobacteria</taxon>
        <taxon>Hyphomicrobiales</taxon>
        <taxon>Rhizobiaceae</taxon>
        <taxon>Rhizobium/Agrobacterium group</taxon>
        <taxon>Agrobacterium</taxon>
        <taxon>Agrobacterium tumefaciens complex</taxon>
    </lineage>
</organism>
<proteinExistence type="predicted"/>